<dbReference type="Gene3D" id="1.10.1070.11">
    <property type="entry name" value="Phosphatidylinositol 3-/4-kinase, catalytic domain"/>
    <property type="match status" value="1"/>
</dbReference>
<sequence>MQLMMALGKRSAEYRKKLVKPLSDCEFRPLQVSAAASSWAATGLPQTFRLGASWAEALRASLGGGTQLQQGGFRSRARGLDGASSVAQSLSDEAVPPQLRAGRRLQGQTMTSSSSQAGSQALRHMAASALGDEATTTTGQGLLRHSDADAKRSSILATERQTKAALAALERREREGGDEDKAQLLNEYRTGPHPDVEVSVEDVLKPLSKAALEDISLAEELLLALWSGITSASAAGGAAAAAADAQSEVLTRALTGLLSGCSGDVAFVHFLHSVVIRCGGSLCSRTLPLSAFQRTLGASQLSGIQALEEMLPRDGDVETAAGGGGRQRALLSALYGGSAALGEQPSMAAVVDQLGAIHAFASKHSAPALHALRESKALEAEQLLARVLDDEETAVPSWELQMASAARLNALEDLMSWGTLRDALRVGMPEESGHGETAQEARLLRTELGLSILEDDQAAKATLDLRLQQAASSQLEGSLVSSARAKALLAAQAISTRKFDDARRLIYEGYDAFGALWPRLPLLAARARHEALSSLPLLRGLEVFVEAPEMTPATSRPLSLLHDRFSAWVDAALAKIVVARSCRDKQAEASAYHELGRRCREAGNLHAAQDMMKRCLQSRERHESKFFAEVMELKLRQGASACETLCGVIQTETKKHKEPEHALRYNLILANVAKVGWERREIAHELAWTALSTCKTLAEQCGASEQGLANARLAEFADAVLRRSEEAGDALSPSDPQQVEVVEALIGSVLRALQLGGTQGGGSGHDGRSECEEAFRQAHERLPRVFELLAVFQCSSPCFEHGVRSVPPWPFLRWLPQALAHLPKVPALLGPLQALAQEFPQALFWPLQLSSHQDVVGDRGSVFRPLWAELQRSQAPIKLALTFTKALESLTHPETIFPQELKRFREAFAAGDLATAKARWASLWSRRIEVEARDISGLVHVEFGQRIRQKLQDLGRKLGLAVCRKELPDSELEPGRRQAWQKLLQELGPLPTSRHQRGKAPLEAFSPWLARFDARGSWLGSAEEQLEVLGQYRGFERPDPRSHARITRFGSQLLVMASKQKPKRLVVLGSDEQEHWFLVKGGEDVRLDERVEQLFGAVNGLVARDAAVGLRVRTYAVVPLLPDLGVLEWVRDTKPLKQIVLDTLKAKDMGDIEAHKLRTEWTKRFGAQPMARYPQITELPRADIVVAFRRCVAAMPQEASLKTFFWRNALGPEAFWHTRQRFAASLAAASAASYLLGIGDRHLDNYLLCTQTMEVVPIDFGYSFGIGALLPVPELVPFRLTGFLLSALQPLAGPLAHGAFRDGLQEVLSSCRERPGLLLDTCALFIREPLLDWTAESRRRGVTDLEFIPKRRLHFVSERLQGRHPAAILKDELADSQVGWVKELARRPGKGLEAIIAGLDDEARAEVYRRGGILSVAEQVDCLVRQATDPNILGRAWEGWAPEI</sequence>
<dbReference type="OrthoDB" id="431717at2759"/>
<dbReference type="Gene3D" id="3.30.1010.10">
    <property type="entry name" value="Phosphatidylinositol 3-kinase Catalytic Subunit, Chain A, domain 4"/>
    <property type="match status" value="1"/>
</dbReference>
<dbReference type="InterPro" id="IPR011009">
    <property type="entry name" value="Kinase-like_dom_sf"/>
</dbReference>
<dbReference type="InterPro" id="IPR000403">
    <property type="entry name" value="PI3/4_kinase_cat_dom"/>
</dbReference>
<reference evidence="4" key="1">
    <citation type="submission" date="2021-02" db="EMBL/GenBank/DDBJ databases">
        <authorList>
            <person name="Dougan E. K."/>
            <person name="Rhodes N."/>
            <person name="Thang M."/>
            <person name="Chan C."/>
        </authorList>
    </citation>
    <scope>NUCLEOTIDE SEQUENCE</scope>
</reference>
<dbReference type="PROSITE" id="PS51190">
    <property type="entry name" value="FATC"/>
    <property type="match status" value="1"/>
</dbReference>
<gene>
    <name evidence="4" type="ORF">PGLA1383_LOCUS22863</name>
</gene>
<dbReference type="EMBL" id="CAJNNV010016846">
    <property type="protein sequence ID" value="CAE8604715.1"/>
    <property type="molecule type" value="Genomic_DNA"/>
</dbReference>
<feature type="region of interest" description="Disordered" evidence="1">
    <location>
        <begin position="65"/>
        <end position="125"/>
    </location>
</feature>
<proteinExistence type="predicted"/>
<organism evidence="4 5">
    <name type="scientific">Polarella glacialis</name>
    <name type="common">Dinoflagellate</name>
    <dbReference type="NCBI Taxonomy" id="89957"/>
    <lineage>
        <taxon>Eukaryota</taxon>
        <taxon>Sar</taxon>
        <taxon>Alveolata</taxon>
        <taxon>Dinophyceae</taxon>
        <taxon>Suessiales</taxon>
        <taxon>Suessiaceae</taxon>
        <taxon>Polarella</taxon>
    </lineage>
</organism>
<evidence type="ECO:0000313" key="4">
    <source>
        <dbReference type="EMBL" id="CAE8604715.1"/>
    </source>
</evidence>
<dbReference type="SUPFAM" id="SSF56112">
    <property type="entry name" value="Protein kinase-like (PK-like)"/>
    <property type="match status" value="1"/>
</dbReference>
<dbReference type="PANTHER" id="PTHR11139:SF68">
    <property type="entry name" value="DNA-DEPENDENT PROTEIN KINASE CATALYTIC SUBUNIT"/>
    <property type="match status" value="1"/>
</dbReference>
<dbReference type="Pfam" id="PF02260">
    <property type="entry name" value="FATC"/>
    <property type="match status" value="1"/>
</dbReference>
<dbReference type="InterPro" id="IPR003152">
    <property type="entry name" value="FATC_dom"/>
</dbReference>
<evidence type="ECO:0000259" key="3">
    <source>
        <dbReference type="PROSITE" id="PS51190"/>
    </source>
</evidence>
<dbReference type="GO" id="GO:0000723">
    <property type="term" value="P:telomere maintenance"/>
    <property type="evidence" value="ECO:0007669"/>
    <property type="project" value="TreeGrafter"/>
</dbReference>
<evidence type="ECO:0000313" key="5">
    <source>
        <dbReference type="Proteomes" id="UP000654075"/>
    </source>
</evidence>
<dbReference type="Proteomes" id="UP000654075">
    <property type="component" value="Unassembled WGS sequence"/>
</dbReference>
<evidence type="ECO:0000259" key="2">
    <source>
        <dbReference type="PROSITE" id="PS50290"/>
    </source>
</evidence>
<feature type="domain" description="PI3K/PI4K catalytic" evidence="2">
    <location>
        <begin position="1049"/>
        <end position="1378"/>
    </location>
</feature>
<keyword evidence="5" id="KW-1185">Reference proteome</keyword>
<dbReference type="PROSITE" id="PS50290">
    <property type="entry name" value="PI3_4_KINASE_3"/>
    <property type="match status" value="1"/>
</dbReference>
<comment type="caution">
    <text evidence="4">The sequence shown here is derived from an EMBL/GenBank/DDBJ whole genome shotgun (WGS) entry which is preliminary data.</text>
</comment>
<dbReference type="SMART" id="SM00146">
    <property type="entry name" value="PI3Kc"/>
    <property type="match status" value="1"/>
</dbReference>
<protein>
    <recommendedName>
        <fullName evidence="6">Non-specific serine/threonine protein kinase</fullName>
    </recommendedName>
</protein>
<feature type="compositionally biased region" description="Polar residues" evidence="1">
    <location>
        <begin position="106"/>
        <end position="119"/>
    </location>
</feature>
<dbReference type="InterPro" id="IPR050517">
    <property type="entry name" value="DDR_Repair_Kinase"/>
</dbReference>
<accession>A0A813ETL7</accession>
<evidence type="ECO:0008006" key="6">
    <source>
        <dbReference type="Google" id="ProtNLM"/>
    </source>
</evidence>
<dbReference type="InterPro" id="IPR036940">
    <property type="entry name" value="PI3/4_kinase_cat_sf"/>
</dbReference>
<dbReference type="GO" id="GO:0005634">
    <property type="term" value="C:nucleus"/>
    <property type="evidence" value="ECO:0007669"/>
    <property type="project" value="TreeGrafter"/>
</dbReference>
<feature type="domain" description="FATC" evidence="3">
    <location>
        <begin position="1412"/>
        <end position="1444"/>
    </location>
</feature>
<dbReference type="Pfam" id="PF00454">
    <property type="entry name" value="PI3_PI4_kinase"/>
    <property type="match status" value="1"/>
</dbReference>
<evidence type="ECO:0000256" key="1">
    <source>
        <dbReference type="SAM" id="MobiDB-lite"/>
    </source>
</evidence>
<dbReference type="GO" id="GO:0004674">
    <property type="term" value="F:protein serine/threonine kinase activity"/>
    <property type="evidence" value="ECO:0007669"/>
    <property type="project" value="TreeGrafter"/>
</dbReference>
<dbReference type="SMART" id="SM01343">
    <property type="entry name" value="FATC"/>
    <property type="match status" value="1"/>
</dbReference>
<name>A0A813ETL7_POLGL</name>
<dbReference type="GO" id="GO:0006302">
    <property type="term" value="P:double-strand break repair"/>
    <property type="evidence" value="ECO:0007669"/>
    <property type="project" value="TreeGrafter"/>
</dbReference>
<dbReference type="PANTHER" id="PTHR11139">
    <property type="entry name" value="ATAXIA TELANGIECTASIA MUTATED ATM -RELATED"/>
    <property type="match status" value="1"/>
</dbReference>